<feature type="domain" description="YdhG-like" evidence="2">
    <location>
        <begin position="20"/>
        <end position="115"/>
    </location>
</feature>
<reference evidence="3" key="2">
    <citation type="submission" date="2020-09" db="EMBL/GenBank/DDBJ databases">
        <authorList>
            <person name="Sun Q."/>
            <person name="Ohkuma M."/>
        </authorList>
    </citation>
    <scope>NUCLEOTIDE SEQUENCE</scope>
    <source>
        <strain evidence="3">JCM 19831</strain>
    </source>
</reference>
<evidence type="ECO:0000313" key="4">
    <source>
        <dbReference type="Proteomes" id="UP000642070"/>
    </source>
</evidence>
<keyword evidence="4" id="KW-1185">Reference proteome</keyword>
<evidence type="ECO:0000259" key="2">
    <source>
        <dbReference type="Pfam" id="PF08818"/>
    </source>
</evidence>
<name>A0A917TSL7_9ACTN</name>
<dbReference type="Proteomes" id="UP000642070">
    <property type="component" value="Unassembled WGS sequence"/>
</dbReference>
<evidence type="ECO:0000313" key="3">
    <source>
        <dbReference type="EMBL" id="GGM35155.1"/>
    </source>
</evidence>
<gene>
    <name evidence="3" type="ORF">GCM10007977_040850</name>
</gene>
<feature type="region of interest" description="Disordered" evidence="1">
    <location>
        <begin position="123"/>
        <end position="144"/>
    </location>
</feature>
<sequence>MAYVVDPRVDAYIDALPEWQRTVCREVRDLAHAADPEVVETVKRTVQPYFVLNGNICALLAAKTHVNVFLYDGGIVPDPQGIITGGHDNQTARTVAVRQGEPVPAAPLLAMFRQIIADNRAGGWRKLKQRPTTTETPDSTPPAS</sequence>
<dbReference type="Gene3D" id="3.90.1150.200">
    <property type="match status" value="1"/>
</dbReference>
<proteinExistence type="predicted"/>
<reference evidence="3" key="1">
    <citation type="journal article" date="2014" name="Int. J. Syst. Evol. Microbiol.">
        <title>Complete genome sequence of Corynebacterium casei LMG S-19264T (=DSM 44701T), isolated from a smear-ripened cheese.</title>
        <authorList>
            <consortium name="US DOE Joint Genome Institute (JGI-PGF)"/>
            <person name="Walter F."/>
            <person name="Albersmeier A."/>
            <person name="Kalinowski J."/>
            <person name="Ruckert C."/>
        </authorList>
    </citation>
    <scope>NUCLEOTIDE SEQUENCE</scope>
    <source>
        <strain evidence="3">JCM 19831</strain>
    </source>
</reference>
<comment type="caution">
    <text evidence="3">The sequence shown here is derived from an EMBL/GenBank/DDBJ whole genome shotgun (WGS) entry which is preliminary data.</text>
</comment>
<dbReference type="RefSeq" id="WP_190251468.1">
    <property type="nucleotide sequence ID" value="NZ_BMPI01000018.1"/>
</dbReference>
<dbReference type="EMBL" id="BMPI01000018">
    <property type="protein sequence ID" value="GGM35155.1"/>
    <property type="molecule type" value="Genomic_DNA"/>
</dbReference>
<evidence type="ECO:0000256" key="1">
    <source>
        <dbReference type="SAM" id="MobiDB-lite"/>
    </source>
</evidence>
<dbReference type="Pfam" id="PF08818">
    <property type="entry name" value="DUF1801"/>
    <property type="match status" value="1"/>
</dbReference>
<dbReference type="AlphaFoldDB" id="A0A917TSL7"/>
<dbReference type="SUPFAM" id="SSF159888">
    <property type="entry name" value="YdhG-like"/>
    <property type="match status" value="1"/>
</dbReference>
<protein>
    <recommendedName>
        <fullName evidence="2">YdhG-like domain-containing protein</fullName>
    </recommendedName>
</protein>
<accession>A0A917TSL7</accession>
<dbReference type="InterPro" id="IPR014922">
    <property type="entry name" value="YdhG-like"/>
</dbReference>
<organism evidence="3 4">
    <name type="scientific">Dactylosporangium sucinum</name>
    <dbReference type="NCBI Taxonomy" id="1424081"/>
    <lineage>
        <taxon>Bacteria</taxon>
        <taxon>Bacillati</taxon>
        <taxon>Actinomycetota</taxon>
        <taxon>Actinomycetes</taxon>
        <taxon>Micromonosporales</taxon>
        <taxon>Micromonosporaceae</taxon>
        <taxon>Dactylosporangium</taxon>
    </lineage>
</organism>